<dbReference type="EMBL" id="AWVF01000093">
    <property type="protein sequence ID" value="ERJ96796.1"/>
    <property type="molecule type" value="Genomic_DNA"/>
</dbReference>
<evidence type="ECO:0000313" key="5">
    <source>
        <dbReference type="Proteomes" id="UP000016662"/>
    </source>
</evidence>
<feature type="domain" description="Peptidase C39-like" evidence="3">
    <location>
        <begin position="480"/>
        <end position="645"/>
    </location>
</feature>
<proteinExistence type="predicted"/>
<accession>U2KE41</accession>
<organism evidence="4 5">
    <name type="scientific">Ruminococcus callidus ATCC 27760</name>
    <dbReference type="NCBI Taxonomy" id="411473"/>
    <lineage>
        <taxon>Bacteria</taxon>
        <taxon>Bacillati</taxon>
        <taxon>Bacillota</taxon>
        <taxon>Clostridia</taxon>
        <taxon>Eubacteriales</taxon>
        <taxon>Oscillospiraceae</taxon>
        <taxon>Ruminococcus</taxon>
    </lineage>
</organism>
<evidence type="ECO:0000256" key="2">
    <source>
        <dbReference type="PROSITE-ProRule" id="PRU00591"/>
    </source>
</evidence>
<dbReference type="Gene3D" id="3.90.70.10">
    <property type="entry name" value="Cysteine proteinases"/>
    <property type="match status" value="1"/>
</dbReference>
<dbReference type="eggNOG" id="COG5263">
    <property type="taxonomic scope" value="Bacteria"/>
</dbReference>
<gene>
    <name evidence="4" type="ORF">RUMCAL_00723</name>
</gene>
<dbReference type="PATRIC" id="fig|411473.3.peg.574"/>
<dbReference type="Pfam" id="PF01473">
    <property type="entry name" value="Choline_bind_1"/>
    <property type="match status" value="2"/>
</dbReference>
<comment type="caution">
    <text evidence="4">The sequence shown here is derived from an EMBL/GenBank/DDBJ whole genome shotgun (WGS) entry which is preliminary data.</text>
</comment>
<evidence type="ECO:0000256" key="1">
    <source>
        <dbReference type="ARBA" id="ARBA00022737"/>
    </source>
</evidence>
<dbReference type="AlphaFoldDB" id="U2KE41"/>
<dbReference type="PANTHER" id="PTHR37806">
    <property type="entry name" value="LMO0724 PROTEIN"/>
    <property type="match status" value="1"/>
</dbReference>
<dbReference type="Proteomes" id="UP000016662">
    <property type="component" value="Unassembled WGS sequence"/>
</dbReference>
<dbReference type="STRING" id="411473.RUMCAL_00723"/>
<evidence type="ECO:0000313" key="4">
    <source>
        <dbReference type="EMBL" id="ERJ96796.1"/>
    </source>
</evidence>
<reference evidence="4 5" key="1">
    <citation type="submission" date="2013-07" db="EMBL/GenBank/DDBJ databases">
        <authorList>
            <person name="Weinstock G."/>
            <person name="Sodergren E."/>
            <person name="Wylie T."/>
            <person name="Fulton L."/>
            <person name="Fulton R."/>
            <person name="Fronick C."/>
            <person name="O'Laughlin M."/>
            <person name="Godfrey J."/>
            <person name="Miner T."/>
            <person name="Herter B."/>
            <person name="Appelbaum E."/>
            <person name="Cordes M."/>
            <person name="Lek S."/>
            <person name="Wollam A."/>
            <person name="Pepin K.H."/>
            <person name="Palsikar V.B."/>
            <person name="Mitreva M."/>
            <person name="Wilson R.K."/>
        </authorList>
    </citation>
    <scope>NUCLEOTIDE SEQUENCE [LARGE SCALE GENOMIC DNA]</scope>
    <source>
        <strain evidence="4 5">ATCC 27760</strain>
    </source>
</reference>
<feature type="repeat" description="Cell wall-binding" evidence="2">
    <location>
        <begin position="337"/>
        <end position="356"/>
    </location>
</feature>
<dbReference type="Gene3D" id="2.10.270.10">
    <property type="entry name" value="Cholin Binding"/>
    <property type="match status" value="4"/>
</dbReference>
<evidence type="ECO:0000259" key="3">
    <source>
        <dbReference type="Pfam" id="PF13529"/>
    </source>
</evidence>
<dbReference type="HOGENOM" id="CLU_408195_0_0_9"/>
<sequence>MLKIRKALTTQFCSRIIVVRNIYMQHGQRKDTLMHHMQKIWIGTGTVAAAILGLSLLTTPAYADETIETIPPVATATTQSEQLTTGWVHQADGSIIYYDTDGNKLTGTQEIDGKYYVFSESGVLLTGWQTVNGNRYYYDKETGESQFGWLDWNGSRYYIQEDTGKQTGWLVLENNNISRRYFFNADGVLQTGFFRAEEGSPIYYAEADGAVLKGGIHEIDGAPYWFYEDGALHTGWQTVDGKRYFYDPETGAITFGWINWNNRNYYISEEKGKYTGLEQVDGEYYPFSEENGAIQEGMQKMPDGTTRYYYNNGAFHRGWFYQNNQTYYFDEKNGSMVTGWQSISGATYYFQEDGAAKTGWLKENGKLYYFGADAQLCTGWQTIDGKRYCFRTDGSAVIGWQKAANGFSYYFQADGSMAIGWLDIDKNRYYFQKDGIPAHGVTVIDGKSYLFADDTGILQCSKTVNGITTDSNGVITKRQLSVKYISQSGFPTGCESASAVMLLQNAGYNVSVADFVDKYLDKGGFTWKNGIQYGPDPNSKFVGDPRSSSGFGCYAPVLTKAMNKILGNGKTAKNLTGTAFTSLLTDYIDNGIPVAVWASINMVNVDNGRQWVIPETGQLFTWKRHEHCLVLVGYDAEYYYMNDPYQSKGLVAYKRSVVEARYAQMGYQAVVIL</sequence>
<dbReference type="InterPro" id="IPR018337">
    <property type="entry name" value="Cell_wall/Cho-bd_repeat"/>
</dbReference>
<dbReference type="Pfam" id="PF13529">
    <property type="entry name" value="Peptidase_C39_2"/>
    <property type="match status" value="1"/>
</dbReference>
<dbReference type="Pfam" id="PF19127">
    <property type="entry name" value="Choline_bind_3"/>
    <property type="match status" value="4"/>
</dbReference>
<protein>
    <submittedName>
        <fullName evidence="4">Cell wall-binding repeat protein</fullName>
    </submittedName>
</protein>
<keyword evidence="1" id="KW-0677">Repeat</keyword>
<dbReference type="PANTHER" id="PTHR37806:SF1">
    <property type="entry name" value="PEPTIDASE C39-LIKE DOMAIN-CONTAINING PROTEIN"/>
    <property type="match status" value="1"/>
</dbReference>
<dbReference type="OrthoDB" id="1164310at2"/>
<dbReference type="InterPro" id="IPR039564">
    <property type="entry name" value="Peptidase_C39-like"/>
</dbReference>
<dbReference type="SUPFAM" id="SSF69360">
    <property type="entry name" value="Cell wall binding repeat"/>
    <property type="match status" value="3"/>
</dbReference>
<dbReference type="eggNOG" id="COG4990">
    <property type="taxonomic scope" value="Bacteria"/>
</dbReference>
<dbReference type="PROSITE" id="PS51170">
    <property type="entry name" value="CW"/>
    <property type="match status" value="1"/>
</dbReference>
<keyword evidence="5" id="KW-1185">Reference proteome</keyword>
<name>U2KE41_9FIRM</name>